<feature type="transmembrane region" description="Helical" evidence="12">
    <location>
        <begin position="797"/>
        <end position="816"/>
    </location>
</feature>
<dbReference type="InterPro" id="IPR023214">
    <property type="entry name" value="HAD_sf"/>
</dbReference>
<dbReference type="SUPFAM" id="SSF81660">
    <property type="entry name" value="Metal cation-transporting ATPase, ATP-binding domain N"/>
    <property type="match status" value="1"/>
</dbReference>
<dbReference type="SFLD" id="SFLDG00002">
    <property type="entry name" value="C1.7:_P-type_atpase_like"/>
    <property type="match status" value="1"/>
</dbReference>
<evidence type="ECO:0000256" key="11">
    <source>
        <dbReference type="SAM" id="MobiDB-lite"/>
    </source>
</evidence>
<dbReference type="InterPro" id="IPR023299">
    <property type="entry name" value="ATPase_P-typ_cyto_dom_N"/>
</dbReference>
<evidence type="ECO:0000256" key="5">
    <source>
        <dbReference type="ARBA" id="ARBA00022741"/>
    </source>
</evidence>
<evidence type="ECO:0000256" key="12">
    <source>
        <dbReference type="SAM" id="Phobius"/>
    </source>
</evidence>
<keyword evidence="6" id="KW-0067">ATP-binding</keyword>
<dbReference type="Gene3D" id="3.40.50.1000">
    <property type="entry name" value="HAD superfamily/HAD-like"/>
    <property type="match status" value="1"/>
</dbReference>
<evidence type="ECO:0000256" key="8">
    <source>
        <dbReference type="ARBA" id="ARBA00022989"/>
    </source>
</evidence>
<evidence type="ECO:0000259" key="13">
    <source>
        <dbReference type="SMART" id="SM00831"/>
    </source>
</evidence>
<dbReference type="InterPro" id="IPR050510">
    <property type="entry name" value="Cation_transp_ATPase_P-type"/>
</dbReference>
<feature type="transmembrane region" description="Helical" evidence="12">
    <location>
        <begin position="756"/>
        <end position="777"/>
    </location>
</feature>
<sequence>MEATATVHQDPTLTEAEEVARGAGVDPDRGLTSQEAAARLAEHGPNELTASEQEPAWRRFLRQFADPLIYLLLAAIAISLVAWIAEGATGVPIDALVIIVIVLANAILGFVQENKAADAVAALADMTATRAHVLRDGRLTEVPSSELVPGDILALGEGDAVGADARLLTASALRVQESSLTGESEAVEKSPAALPGEVPLGDRRNMVYKGTAVARGVGRAVVTATGMGTEMGRIATLLERTEDEPSPLQTEIAKISKMLGLLVIAIAIVVMGALAIINGVSSLSEAVEILLMGVSLAVAAVPEGLPAILSLVLAIGVQAMAKRNAVMKNLHSVETLGAVSVICSDKTGTLTRNEMTLKEVVTASGRVRLSGIGYAPVGDVELDGDPGSVAFEARRVLAAGSLANNAQLSRNEGVWEIQGDPTEAAFLVAQHKLEGTAERVRGYVRGGEAPFDSDRKLMSVLGRHAAEDLTRVFTKGAPDILLERCVAEQVGETTRELTDARRDELAAVVEELSRKGYRTLGVAWREAESDDLDDFDEAAEHDLVYAGVVAIIDPPREEAAQAIAEAHRAGIKTVMITGDHPVTAARIAADLGITSPGDSASAVTGREIEKLDDAGLQELVRTTSVYARVSPEHKLRIVDALQANQLIVSMTGDGVNDAPALKTADIGVAMGITGTEVTKEAAEMILGDDNYSTIVAAVRQGRVIFDNIKKFIRFLLSSNMGEVATVFLGVVLGSFIGLADPGNPGATVVPLLATQILWINLITDSGPALAMGVDPEIDDVMARRPRGYSDRIIDRHMWARIIAIGAVMGIVNLIIFDLCLPGGLFGGLEALAGPEQQLAVARTTVFTALVFMQLFNALNSRSDYGSAFSHLFTNRWLWGSFALAIVLQVLVVEVPFLQDAFGTAPLDIAHWALAIGAGVAVMAFEEVSKAIRRALARGSRPAA</sequence>
<evidence type="ECO:0000256" key="6">
    <source>
        <dbReference type="ARBA" id="ARBA00022840"/>
    </source>
</evidence>
<keyword evidence="7" id="KW-1278">Translocase</keyword>
<dbReference type="Gene3D" id="3.40.1110.10">
    <property type="entry name" value="Calcium-transporting ATPase, cytoplasmic domain N"/>
    <property type="match status" value="1"/>
</dbReference>
<dbReference type="Pfam" id="PF00122">
    <property type="entry name" value="E1-E2_ATPase"/>
    <property type="match status" value="1"/>
</dbReference>
<dbReference type="GO" id="GO:0005524">
    <property type="term" value="F:ATP binding"/>
    <property type="evidence" value="ECO:0007669"/>
    <property type="project" value="UniProtKB-KW"/>
</dbReference>
<dbReference type="NCBIfam" id="TIGR01494">
    <property type="entry name" value="ATPase_P-type"/>
    <property type="match status" value="3"/>
</dbReference>
<dbReference type="SUPFAM" id="SSF81653">
    <property type="entry name" value="Calcium ATPase, transduction domain A"/>
    <property type="match status" value="1"/>
</dbReference>
<keyword evidence="5" id="KW-0547">Nucleotide-binding</keyword>
<dbReference type="InterPro" id="IPR018303">
    <property type="entry name" value="ATPase_P-typ_P_site"/>
</dbReference>
<comment type="subcellular location">
    <subcellularLocation>
        <location evidence="1">Cell membrane</location>
        <topology evidence="1">Multi-pass membrane protein</topology>
    </subcellularLocation>
</comment>
<dbReference type="AlphaFoldDB" id="A0A7H0H5S5"/>
<dbReference type="InterPro" id="IPR008250">
    <property type="entry name" value="ATPase_P-typ_transduc_dom_A_sf"/>
</dbReference>
<dbReference type="Pfam" id="PF00690">
    <property type="entry name" value="Cation_ATPase_N"/>
    <property type="match status" value="1"/>
</dbReference>
<dbReference type="Gene3D" id="2.70.150.10">
    <property type="entry name" value="Calcium-transporting ATPase, cytoplasmic transduction domain A"/>
    <property type="match status" value="1"/>
</dbReference>
<dbReference type="PANTHER" id="PTHR43294">
    <property type="entry name" value="SODIUM/POTASSIUM-TRANSPORTING ATPASE SUBUNIT ALPHA"/>
    <property type="match status" value="1"/>
</dbReference>
<dbReference type="Proteomes" id="UP000516117">
    <property type="component" value="Chromosome"/>
</dbReference>
<dbReference type="InterPro" id="IPR023298">
    <property type="entry name" value="ATPase_P-typ_TM_dom_sf"/>
</dbReference>
<dbReference type="FunFam" id="3.40.50.1000:FF:000001">
    <property type="entry name" value="Phospholipid-transporting ATPase IC"/>
    <property type="match status" value="1"/>
</dbReference>
<protein>
    <submittedName>
        <fullName evidence="14">Cation-translocating P-type ATPase</fullName>
    </submittedName>
</protein>
<reference evidence="14 15" key="1">
    <citation type="submission" date="2020-08" db="EMBL/GenBank/DDBJ databases">
        <title>Genome sequence of Tessaracoccus defluvii JCM 17540T.</title>
        <authorList>
            <person name="Hyun D.-W."/>
            <person name="Bae J.-W."/>
        </authorList>
    </citation>
    <scope>NUCLEOTIDE SEQUENCE [LARGE SCALE GENOMIC DNA]</scope>
    <source>
        <strain evidence="14 15">JCM 17540</strain>
    </source>
</reference>
<evidence type="ECO:0000256" key="3">
    <source>
        <dbReference type="ARBA" id="ARBA00022475"/>
    </source>
</evidence>
<keyword evidence="9 12" id="KW-0472">Membrane</keyword>
<dbReference type="KEGG" id="tdf:H9L22_17605"/>
<feature type="transmembrane region" description="Helical" evidence="12">
    <location>
        <begin position="836"/>
        <end position="855"/>
    </location>
</feature>
<dbReference type="EMBL" id="CP060789">
    <property type="protein sequence ID" value="QNP55891.1"/>
    <property type="molecule type" value="Genomic_DNA"/>
</dbReference>
<evidence type="ECO:0000256" key="9">
    <source>
        <dbReference type="ARBA" id="ARBA00023136"/>
    </source>
</evidence>
<evidence type="ECO:0000256" key="7">
    <source>
        <dbReference type="ARBA" id="ARBA00022967"/>
    </source>
</evidence>
<dbReference type="PRINTS" id="PR00119">
    <property type="entry name" value="CATATPASE"/>
</dbReference>
<dbReference type="SMART" id="SM00831">
    <property type="entry name" value="Cation_ATPase_N"/>
    <property type="match status" value="1"/>
</dbReference>
<dbReference type="Gene3D" id="1.20.1110.10">
    <property type="entry name" value="Calcium-transporting ATPase, transmembrane domain"/>
    <property type="match status" value="1"/>
</dbReference>
<dbReference type="SFLD" id="SFLDS00003">
    <property type="entry name" value="Haloacid_Dehalogenase"/>
    <property type="match status" value="1"/>
</dbReference>
<comment type="similarity">
    <text evidence="2">Belongs to the cation transport ATPase (P-type) (TC 3.A.3) family. Type IIA subfamily.</text>
</comment>
<feature type="transmembrane region" description="Helical" evidence="12">
    <location>
        <begin position="289"/>
        <end position="317"/>
    </location>
</feature>
<dbReference type="FunFam" id="3.40.50.1000:FF:000028">
    <property type="entry name" value="Calcium-transporting P-type ATPase, putative"/>
    <property type="match status" value="1"/>
</dbReference>
<accession>A0A7H0H5S5</accession>
<dbReference type="SUPFAM" id="SSF81665">
    <property type="entry name" value="Calcium ATPase, transmembrane domain M"/>
    <property type="match status" value="1"/>
</dbReference>
<feature type="transmembrane region" description="Helical" evidence="12">
    <location>
        <begin position="714"/>
        <end position="736"/>
    </location>
</feature>
<feature type="transmembrane region" description="Helical" evidence="12">
    <location>
        <begin position="91"/>
        <end position="111"/>
    </location>
</feature>
<dbReference type="RefSeq" id="WP_187721011.1">
    <property type="nucleotide sequence ID" value="NZ_BAABBL010000017.1"/>
</dbReference>
<dbReference type="SFLD" id="SFLDF00027">
    <property type="entry name" value="p-type_atpase"/>
    <property type="match status" value="1"/>
</dbReference>
<evidence type="ECO:0000313" key="14">
    <source>
        <dbReference type="EMBL" id="QNP55891.1"/>
    </source>
</evidence>
<feature type="transmembrane region" description="Helical" evidence="12">
    <location>
        <begin position="258"/>
        <end position="277"/>
    </location>
</feature>
<dbReference type="InterPro" id="IPR044492">
    <property type="entry name" value="P_typ_ATPase_HD_dom"/>
</dbReference>
<evidence type="ECO:0000256" key="10">
    <source>
        <dbReference type="ARBA" id="ARBA00049360"/>
    </source>
</evidence>
<evidence type="ECO:0000256" key="4">
    <source>
        <dbReference type="ARBA" id="ARBA00022692"/>
    </source>
</evidence>
<dbReference type="Pfam" id="PF13246">
    <property type="entry name" value="Cation_ATPase"/>
    <property type="match status" value="1"/>
</dbReference>
<dbReference type="InterPro" id="IPR004014">
    <property type="entry name" value="ATPase_P-typ_cation-transptr_N"/>
</dbReference>
<evidence type="ECO:0000313" key="15">
    <source>
        <dbReference type="Proteomes" id="UP000516117"/>
    </source>
</evidence>
<keyword evidence="8 12" id="KW-1133">Transmembrane helix</keyword>
<dbReference type="InterPro" id="IPR006068">
    <property type="entry name" value="ATPase_P-typ_cation-transptr_C"/>
</dbReference>
<dbReference type="Pfam" id="PF00689">
    <property type="entry name" value="Cation_ATPase_C"/>
    <property type="match status" value="1"/>
</dbReference>
<dbReference type="SUPFAM" id="SSF56784">
    <property type="entry name" value="HAD-like"/>
    <property type="match status" value="1"/>
</dbReference>
<feature type="domain" description="Cation-transporting P-type ATPase N-terminal" evidence="13">
    <location>
        <begin position="10"/>
        <end position="84"/>
    </location>
</feature>
<feature type="transmembrane region" description="Helical" evidence="12">
    <location>
        <begin position="876"/>
        <end position="896"/>
    </location>
</feature>
<dbReference type="GO" id="GO:1902600">
    <property type="term" value="P:proton transmembrane transport"/>
    <property type="evidence" value="ECO:0007669"/>
    <property type="project" value="TreeGrafter"/>
</dbReference>
<organism evidence="14 15">
    <name type="scientific">Tessaracoccus defluvii</name>
    <dbReference type="NCBI Taxonomy" id="1285901"/>
    <lineage>
        <taxon>Bacteria</taxon>
        <taxon>Bacillati</taxon>
        <taxon>Actinomycetota</taxon>
        <taxon>Actinomycetes</taxon>
        <taxon>Propionibacteriales</taxon>
        <taxon>Propionibacteriaceae</taxon>
        <taxon>Tessaracoccus</taxon>
    </lineage>
</organism>
<dbReference type="InterPro" id="IPR036412">
    <property type="entry name" value="HAD-like_sf"/>
</dbReference>
<feature type="region of interest" description="Disordered" evidence="11">
    <location>
        <begin position="1"/>
        <end position="29"/>
    </location>
</feature>
<proteinExistence type="inferred from homology"/>
<keyword evidence="4 12" id="KW-0812">Transmembrane</keyword>
<dbReference type="GO" id="GO:0005886">
    <property type="term" value="C:plasma membrane"/>
    <property type="evidence" value="ECO:0007669"/>
    <property type="project" value="UniProtKB-SubCell"/>
</dbReference>
<evidence type="ECO:0000256" key="2">
    <source>
        <dbReference type="ARBA" id="ARBA00005675"/>
    </source>
</evidence>
<dbReference type="InterPro" id="IPR001757">
    <property type="entry name" value="P_typ_ATPase"/>
</dbReference>
<gene>
    <name evidence="14" type="ORF">H9L22_17605</name>
</gene>
<feature type="transmembrane region" description="Helical" evidence="12">
    <location>
        <begin position="908"/>
        <end position="927"/>
    </location>
</feature>
<dbReference type="GO" id="GO:0016887">
    <property type="term" value="F:ATP hydrolysis activity"/>
    <property type="evidence" value="ECO:0007669"/>
    <property type="project" value="InterPro"/>
</dbReference>
<dbReference type="PROSITE" id="PS00154">
    <property type="entry name" value="ATPASE_E1_E2"/>
    <property type="match status" value="1"/>
</dbReference>
<keyword evidence="15" id="KW-1185">Reference proteome</keyword>
<dbReference type="PANTHER" id="PTHR43294:SF21">
    <property type="entry name" value="CATION TRANSPORTING ATPASE"/>
    <property type="match status" value="1"/>
</dbReference>
<comment type="catalytic activity">
    <reaction evidence="10">
        <text>ATP + H2O = ADP + phosphate + H(+)</text>
        <dbReference type="Rhea" id="RHEA:13065"/>
        <dbReference type="ChEBI" id="CHEBI:15377"/>
        <dbReference type="ChEBI" id="CHEBI:15378"/>
        <dbReference type="ChEBI" id="CHEBI:30616"/>
        <dbReference type="ChEBI" id="CHEBI:43474"/>
        <dbReference type="ChEBI" id="CHEBI:456216"/>
    </reaction>
</comment>
<dbReference type="InterPro" id="IPR059000">
    <property type="entry name" value="ATPase_P-type_domA"/>
</dbReference>
<feature type="transmembrane region" description="Helical" evidence="12">
    <location>
        <begin position="68"/>
        <end position="85"/>
    </location>
</feature>
<name>A0A7H0H5S5_9ACTN</name>
<keyword evidence="3" id="KW-1003">Cell membrane</keyword>
<dbReference type="PRINTS" id="PR00120">
    <property type="entry name" value="HATPASE"/>
</dbReference>
<dbReference type="GO" id="GO:0019829">
    <property type="term" value="F:ATPase-coupled monoatomic cation transmembrane transporter activity"/>
    <property type="evidence" value="ECO:0007669"/>
    <property type="project" value="TreeGrafter"/>
</dbReference>
<evidence type="ECO:0000256" key="1">
    <source>
        <dbReference type="ARBA" id="ARBA00004651"/>
    </source>
</evidence>
<feature type="compositionally biased region" description="Polar residues" evidence="11">
    <location>
        <begin position="1"/>
        <end position="12"/>
    </location>
</feature>